<dbReference type="RefSeq" id="YP_009795921.1">
    <property type="nucleotide sequence ID" value="NC_047897.1"/>
</dbReference>
<name>A0A2H4PB84_9CAUD</name>
<dbReference type="GeneID" id="54986218"/>
<dbReference type="KEGG" id="vg:54986218"/>
<reference evidence="1 2" key="1">
    <citation type="submission" date="2017-10" db="EMBL/GenBank/DDBJ databases">
        <title>Isolation and characterisation of Lactobacillus bacteriophages that infect wine-derived L. plantarum strains.</title>
        <authorList>
            <person name="Kyrkou I."/>
            <person name="Hestbjerg Hansen L."/>
        </authorList>
    </citation>
    <scope>NUCLEOTIDE SEQUENCE [LARGE SCALE GENOMIC DNA]</scope>
</reference>
<protein>
    <submittedName>
        <fullName evidence="1">Uncharacterized protein</fullName>
    </submittedName>
</protein>
<evidence type="ECO:0000313" key="2">
    <source>
        <dbReference type="Proteomes" id="UP000241560"/>
    </source>
</evidence>
<dbReference type="EMBL" id="MG252693">
    <property type="protein sequence ID" value="ATW59491.1"/>
    <property type="molecule type" value="Genomic_DNA"/>
</dbReference>
<proteinExistence type="predicted"/>
<accession>A0A2H4PB84</accession>
<organism evidence="1 2">
    <name type="scientific">Lactobacillus phage Lenus</name>
    <dbReference type="NCBI Taxonomy" id="2053682"/>
    <lineage>
        <taxon>Viruses</taxon>
        <taxon>Duplodnaviria</taxon>
        <taxon>Heunggongvirae</taxon>
        <taxon>Uroviricota</taxon>
        <taxon>Caudoviricetes</taxon>
        <taxon>Tybeckvirinae</taxon>
        <taxon>Lenusvirus</taxon>
        <taxon>Lenusvirus lenus</taxon>
    </lineage>
</organism>
<dbReference type="Proteomes" id="UP000241560">
    <property type="component" value="Segment"/>
</dbReference>
<evidence type="ECO:0000313" key="1">
    <source>
        <dbReference type="EMBL" id="ATW59491.1"/>
    </source>
</evidence>
<keyword evidence="2" id="KW-1185">Reference proteome</keyword>
<sequence>MQKDNLRTKLEEVIDKYGLTYKSYDEEEDLAPSNVEYDLIDDIVDLVSDEVSGFILEQNKII</sequence>